<dbReference type="InterPro" id="IPR017809">
    <property type="entry name" value="EgtA_Actinobacteria"/>
</dbReference>
<dbReference type="NCBIfam" id="TIGR03444">
    <property type="entry name" value="EgtA_Cys_ligase"/>
    <property type="match status" value="1"/>
</dbReference>
<keyword evidence="2 5" id="KW-0547">Nucleotide-binding</keyword>
<dbReference type="EC" id="6.3.2.2" evidence="5"/>
<dbReference type="InterPro" id="IPR006336">
    <property type="entry name" value="GCS2"/>
</dbReference>
<evidence type="ECO:0000256" key="1">
    <source>
        <dbReference type="ARBA" id="ARBA00022598"/>
    </source>
</evidence>
<dbReference type="InterPro" id="IPR035434">
    <property type="entry name" value="GCL_bact_plant"/>
</dbReference>
<dbReference type="Pfam" id="PF04107">
    <property type="entry name" value="GCS2"/>
    <property type="match status" value="1"/>
</dbReference>
<proteinExistence type="inferred from homology"/>
<evidence type="ECO:0000256" key="3">
    <source>
        <dbReference type="ARBA" id="ARBA00022840"/>
    </source>
</evidence>
<dbReference type="GO" id="GO:0005524">
    <property type="term" value="F:ATP binding"/>
    <property type="evidence" value="ECO:0007669"/>
    <property type="project" value="UniProtKB-UniRule"/>
</dbReference>
<dbReference type="GO" id="GO:0052699">
    <property type="term" value="P:ergothioneine biosynthetic process"/>
    <property type="evidence" value="ECO:0007669"/>
    <property type="project" value="UniProtKB-UniRule"/>
</dbReference>
<dbReference type="PIRSF" id="PIRSF017901">
    <property type="entry name" value="GCL"/>
    <property type="match status" value="1"/>
</dbReference>
<evidence type="ECO:0000256" key="5">
    <source>
        <dbReference type="HAMAP-Rule" id="MF_02034"/>
    </source>
</evidence>
<comment type="pathway">
    <text evidence="5">Amino-acid biosynthesis; ergothioneine biosynthesis.</text>
</comment>
<name>A0A059MVV5_9NOCA</name>
<keyword evidence="1 5" id="KW-0436">Ligase</keyword>
<dbReference type="PANTHER" id="PTHR34378:SF1">
    <property type="entry name" value="GLUTAMATE--CYSTEINE LIGASE, CHLOROPLASTIC"/>
    <property type="match status" value="1"/>
</dbReference>
<organism evidence="7 8">
    <name type="scientific">Rhodococcus aetherivorans</name>
    <dbReference type="NCBI Taxonomy" id="191292"/>
    <lineage>
        <taxon>Bacteria</taxon>
        <taxon>Bacillati</taxon>
        <taxon>Actinomycetota</taxon>
        <taxon>Actinomycetes</taxon>
        <taxon>Mycobacteriales</taxon>
        <taxon>Nocardiaceae</taxon>
        <taxon>Rhodococcus</taxon>
    </lineage>
</organism>
<dbReference type="RefSeq" id="WP_029542112.1">
    <property type="nucleotide sequence ID" value="NZ_CM002177.1"/>
</dbReference>
<dbReference type="PANTHER" id="PTHR34378">
    <property type="entry name" value="GLUTAMATE--CYSTEINE LIGASE, CHLOROPLASTIC"/>
    <property type="match status" value="1"/>
</dbReference>
<dbReference type="Proteomes" id="UP001163947">
    <property type="component" value="Chromosome"/>
</dbReference>
<dbReference type="GO" id="GO:0004357">
    <property type="term" value="F:glutamate-cysteine ligase activity"/>
    <property type="evidence" value="ECO:0007669"/>
    <property type="project" value="UniProtKB-UniRule"/>
</dbReference>
<dbReference type="GeneID" id="83623085"/>
<dbReference type="EMBL" id="CP106982">
    <property type="protein sequence ID" value="UYF93051.1"/>
    <property type="molecule type" value="Genomic_DNA"/>
</dbReference>
<comment type="catalytic activity">
    <reaction evidence="4 5 6">
        <text>L-cysteine + L-glutamate + ATP = gamma-L-glutamyl-L-cysteine + ADP + phosphate + H(+)</text>
        <dbReference type="Rhea" id="RHEA:13285"/>
        <dbReference type="ChEBI" id="CHEBI:15378"/>
        <dbReference type="ChEBI" id="CHEBI:29985"/>
        <dbReference type="ChEBI" id="CHEBI:30616"/>
        <dbReference type="ChEBI" id="CHEBI:35235"/>
        <dbReference type="ChEBI" id="CHEBI:43474"/>
        <dbReference type="ChEBI" id="CHEBI:58173"/>
        <dbReference type="ChEBI" id="CHEBI:456216"/>
        <dbReference type="EC" id="6.3.2.2"/>
    </reaction>
</comment>
<evidence type="ECO:0000313" key="8">
    <source>
        <dbReference type="Proteomes" id="UP001163947"/>
    </source>
</evidence>
<dbReference type="InterPro" id="IPR014746">
    <property type="entry name" value="Gln_synth/guanido_kin_cat_dom"/>
</dbReference>
<evidence type="ECO:0000256" key="6">
    <source>
        <dbReference type="PIRNR" id="PIRNR017901"/>
    </source>
</evidence>
<evidence type="ECO:0000313" key="7">
    <source>
        <dbReference type="EMBL" id="UYF93051.1"/>
    </source>
</evidence>
<dbReference type="Gene3D" id="3.30.590.20">
    <property type="match status" value="1"/>
</dbReference>
<evidence type="ECO:0000256" key="4">
    <source>
        <dbReference type="ARBA" id="ARBA00048819"/>
    </source>
</evidence>
<dbReference type="HAMAP" id="MF_02034">
    <property type="entry name" value="EgtA"/>
    <property type="match status" value="1"/>
</dbReference>
<dbReference type="AlphaFoldDB" id="A0A059MVV5"/>
<sequence>MVITVDTAVPRADAGIASRTAAELHVRRVSFRFGPPRLIGVELEWLTARADGTSARPELQAILEALGPHAPRQLAPGSSARPLPSGSAVTLEPGGQVELSSVPCGSARQVCDRLTADARMLRALLARRSVDMIDAAADELRPPQRLLRTPRYSAMELRFDRIGPLGRLMMNSTAATQVSVDAGADDDELARRWRVLHAVGPALVAAFACSPSLRGAPDGTWASQRMRTWLALDADRTTPVPDPAHYPAWALDAPLLCVRASDGDWHAPPGASFADWLGGGLDDEIGRRPTVADLDYHLTTLFPPVRPAGHLEVRYIDAQPGALWQVPVAAVEALLTSPAVMDEALAVAAPVVDRWQEAAEFGLADLELRAAAVGLLALAAEASPDMRFTTALDSAAARCCRGRTPEVQDR</sequence>
<dbReference type="GO" id="GO:0006750">
    <property type="term" value="P:glutathione biosynthetic process"/>
    <property type="evidence" value="ECO:0007669"/>
    <property type="project" value="UniProtKB-UniRule"/>
</dbReference>
<accession>A0A059MVV5</accession>
<protein>
    <recommendedName>
        <fullName evidence="5">Glutamate--cysteine ligase EgtA</fullName>
        <ecNumber evidence="5">6.3.2.2</ecNumber>
    </recommendedName>
    <alternativeName>
        <fullName evidence="5">Gamma-glutamylcysteine synthase</fullName>
        <shortName evidence="5">GCS</shortName>
        <shortName evidence="5">Gamma-ECS</shortName>
    </alternativeName>
</protein>
<gene>
    <name evidence="5 7" type="primary">egtA</name>
    <name evidence="7" type="ORF">OCS65_21675</name>
</gene>
<dbReference type="KEGG" id="rav:AAT18_07290"/>
<dbReference type="SUPFAM" id="SSF55931">
    <property type="entry name" value="Glutamine synthetase/guanido kinase"/>
    <property type="match status" value="1"/>
</dbReference>
<reference evidence="7" key="1">
    <citation type="submission" date="2022-09" db="EMBL/GenBank/DDBJ databases">
        <title>The genome sequence of Rhodococcus aetherivorans N1.</title>
        <authorList>
            <person name="Jiang W."/>
        </authorList>
    </citation>
    <scope>NUCLEOTIDE SEQUENCE</scope>
    <source>
        <strain evidence="7">N1</strain>
    </source>
</reference>
<comment type="function">
    <text evidence="5">Catalyzes the synthesis of gamma-glutamylcysteine (gamma-GC). This compound is used as substrate for the biosynthesis of the low-molecular thiol compound ergothioneine.</text>
</comment>
<accession>A0A0F6S7U0</accession>
<keyword evidence="3 5" id="KW-0067">ATP-binding</keyword>
<comment type="similarity">
    <text evidence="5 6">Belongs to the glutamate--cysteine ligase type 2 family. EgtA subfamily.</text>
</comment>
<evidence type="ECO:0000256" key="2">
    <source>
        <dbReference type="ARBA" id="ARBA00022741"/>
    </source>
</evidence>